<sequence length="662" mass="77258">MELESLLAQEKYIPENKYSTFAFPLKQKPEVTIIIPFYNNQHYTQQCLLSIYENLPRKTFEIILVDDNSSESIDLDHIQNIKYVKNETNLGFLKSVNEGIKLASGNYIYLLNNDTVVQPGFLDELVSVFETYEDVGAVGSMLLNADGTLQEAGTVFLKDNVIVQIAQIPVYYPEVNYVYEVDYCSGCSLLFRKLDNNGQLNLLDDLYSPAYFEETDLCFRLRYEQGKKIYYTPFSKIIHFNGVSYNVQNEGRKREKARLLEKNRNLFNERWKNELNAIQATSVSKRIIEFCNNKQIVFFNDQMPQYDNNSGELRLTEIMMAYKILNYHVTLVATGSTYNNRYNAYYQKMGIVVLYEHLKSDDISHYFKRMQIIRPIVWMYAVVTFMKYYKLAKKIWKKFFLIFDMVDIHHLRFERALMFTPEDKFLKKEYDKFLTLEKKASNLADLVIPISEQEEIYMRRFCSKEKMIVVSNVHYPKVDPLRIPDFQDRSGLLFVGSRHAPNIDAVYYMLEEIMPKIWETLPVMELHIVGDVDQYIPPEMRNYSNIFFHGFVPDIAPFFLTQRVMVAPLRYGAGVKGKIGQAFEYYLPVVSTGVGTEGMQLETDKNVLIAENAESFAAATLRLYQDPALWNKLKENSLSSLSPFSKEQLNEKIKLIESKLFL</sequence>
<protein>
    <submittedName>
        <fullName evidence="2">Glycosyl transferase family 2</fullName>
    </submittedName>
</protein>
<reference evidence="2 3" key="2">
    <citation type="journal article" date="2015" name="PLoS ONE">
        <title>Whole-Genome Optical Mapping and Finished Genome Sequence of Sphingobacterium deserti sp. nov., a New Species Isolated from the Western Desert of China.</title>
        <authorList>
            <person name="Teng C."/>
            <person name="Zhou Z."/>
            <person name="Molnar I."/>
            <person name="Li X."/>
            <person name="Tang R."/>
            <person name="Chen M."/>
            <person name="Wang L."/>
            <person name="Su S."/>
            <person name="Zhang W."/>
            <person name="Lin M."/>
        </authorList>
    </citation>
    <scope>NUCLEOTIDE SEQUENCE [LARGE SCALE GENOMIC DNA]</scope>
    <source>
        <strain evidence="3">ACCC05744</strain>
    </source>
</reference>
<dbReference type="Proteomes" id="UP000031802">
    <property type="component" value="Unassembled WGS sequence"/>
</dbReference>
<keyword evidence="3" id="KW-1185">Reference proteome</keyword>
<evidence type="ECO:0000313" key="3">
    <source>
        <dbReference type="Proteomes" id="UP000031802"/>
    </source>
</evidence>
<comment type="caution">
    <text evidence="2">The sequence shown here is derived from an EMBL/GenBank/DDBJ whole genome shotgun (WGS) entry which is preliminary data.</text>
</comment>
<dbReference type="SUPFAM" id="SSF53448">
    <property type="entry name" value="Nucleotide-diphospho-sugar transferases"/>
    <property type="match status" value="1"/>
</dbReference>
<dbReference type="Gene3D" id="3.90.550.10">
    <property type="entry name" value="Spore Coat Polysaccharide Biosynthesis Protein SpsA, Chain A"/>
    <property type="match status" value="1"/>
</dbReference>
<dbReference type="Pfam" id="PF00535">
    <property type="entry name" value="Glycos_transf_2"/>
    <property type="match status" value="1"/>
</dbReference>
<name>A0A0B8T6T9_9SPHI</name>
<dbReference type="GO" id="GO:0016740">
    <property type="term" value="F:transferase activity"/>
    <property type="evidence" value="ECO:0007669"/>
    <property type="project" value="UniProtKB-KW"/>
</dbReference>
<dbReference type="SUPFAM" id="SSF53756">
    <property type="entry name" value="UDP-Glycosyltransferase/glycogen phosphorylase"/>
    <property type="match status" value="1"/>
</dbReference>
<dbReference type="Gene3D" id="3.40.50.2000">
    <property type="entry name" value="Glycogen Phosphorylase B"/>
    <property type="match status" value="1"/>
</dbReference>
<dbReference type="InterPro" id="IPR001173">
    <property type="entry name" value="Glyco_trans_2-like"/>
</dbReference>
<evidence type="ECO:0000259" key="1">
    <source>
        <dbReference type="Pfam" id="PF00535"/>
    </source>
</evidence>
<dbReference type="EMBL" id="JJMU01000033">
    <property type="protein sequence ID" value="KGE13914.1"/>
    <property type="molecule type" value="Genomic_DNA"/>
</dbReference>
<evidence type="ECO:0000313" key="2">
    <source>
        <dbReference type="EMBL" id="KGE13914.1"/>
    </source>
</evidence>
<dbReference type="PATRIC" id="fig|1229276.3.peg.2387"/>
<dbReference type="Pfam" id="PF13692">
    <property type="entry name" value="Glyco_trans_1_4"/>
    <property type="match status" value="1"/>
</dbReference>
<reference evidence="3" key="1">
    <citation type="submission" date="2014-04" db="EMBL/GenBank/DDBJ databases">
        <title>Whole-Genome optical mapping and complete genome sequence of Sphingobacterium deserti sp. nov., a new spaces isolated from desert in the west of China.</title>
        <authorList>
            <person name="Teng C."/>
            <person name="Zhou Z."/>
            <person name="Li X."/>
            <person name="Chen M."/>
            <person name="Lin M."/>
            <person name="Wang L."/>
            <person name="Su S."/>
            <person name="Zhang C."/>
            <person name="Zhang W."/>
        </authorList>
    </citation>
    <scope>NUCLEOTIDE SEQUENCE [LARGE SCALE GENOMIC DNA]</scope>
    <source>
        <strain evidence="3">ACCC05744</strain>
    </source>
</reference>
<organism evidence="2 3">
    <name type="scientific">Sphingobacterium deserti</name>
    <dbReference type="NCBI Taxonomy" id="1229276"/>
    <lineage>
        <taxon>Bacteria</taxon>
        <taxon>Pseudomonadati</taxon>
        <taxon>Bacteroidota</taxon>
        <taxon>Sphingobacteriia</taxon>
        <taxon>Sphingobacteriales</taxon>
        <taxon>Sphingobacteriaceae</taxon>
        <taxon>Sphingobacterium</taxon>
    </lineage>
</organism>
<feature type="domain" description="Glycosyltransferase 2-like" evidence="1">
    <location>
        <begin position="32"/>
        <end position="151"/>
    </location>
</feature>
<dbReference type="InterPro" id="IPR029044">
    <property type="entry name" value="Nucleotide-diphossugar_trans"/>
</dbReference>
<keyword evidence="2" id="KW-0808">Transferase</keyword>
<dbReference type="CDD" id="cd03801">
    <property type="entry name" value="GT4_PimA-like"/>
    <property type="match status" value="1"/>
</dbReference>
<dbReference type="AlphaFoldDB" id="A0A0B8T6T9"/>
<dbReference type="PANTHER" id="PTHR43179:SF7">
    <property type="entry name" value="RHAMNOSYLTRANSFERASE WBBL"/>
    <property type="match status" value="1"/>
</dbReference>
<dbReference type="CDD" id="cd04186">
    <property type="entry name" value="GT_2_like_c"/>
    <property type="match status" value="1"/>
</dbReference>
<dbReference type="eggNOG" id="COG0438">
    <property type="taxonomic scope" value="Bacteria"/>
</dbReference>
<dbReference type="eggNOG" id="COG1216">
    <property type="taxonomic scope" value="Bacteria"/>
</dbReference>
<gene>
    <name evidence="2" type="ORF">DI53_2326</name>
</gene>
<proteinExistence type="predicted"/>
<accession>A0A0B8T6T9</accession>
<dbReference type="PANTHER" id="PTHR43179">
    <property type="entry name" value="RHAMNOSYLTRANSFERASE WBBL"/>
    <property type="match status" value="1"/>
</dbReference>
<dbReference type="STRING" id="1229276.DI53_2326"/>